<reference evidence="3" key="1">
    <citation type="journal article" date="2019" name="Int. J. Syst. Evol. Microbiol.">
        <title>The Global Catalogue of Microorganisms (GCM) 10K type strain sequencing project: providing services to taxonomists for standard genome sequencing and annotation.</title>
        <authorList>
            <consortium name="The Broad Institute Genomics Platform"/>
            <consortium name="The Broad Institute Genome Sequencing Center for Infectious Disease"/>
            <person name="Wu L."/>
            <person name="Ma J."/>
        </authorList>
    </citation>
    <scope>NUCLEOTIDE SEQUENCE [LARGE SCALE GENOMIC DNA]</scope>
    <source>
        <strain evidence="3">KCTC 42398</strain>
    </source>
</reference>
<dbReference type="InterPro" id="IPR001173">
    <property type="entry name" value="Glyco_trans_2-like"/>
</dbReference>
<dbReference type="PANTHER" id="PTHR43685:SF11">
    <property type="entry name" value="GLYCOSYLTRANSFERASE TAGX-RELATED"/>
    <property type="match status" value="1"/>
</dbReference>
<gene>
    <name evidence="2" type="ORF">ACFSR8_14375</name>
</gene>
<dbReference type="Pfam" id="PF00535">
    <property type="entry name" value="Glycos_transf_2"/>
    <property type="match status" value="1"/>
</dbReference>
<name>A0ABW5TDM6_9FLAO</name>
<evidence type="ECO:0000313" key="3">
    <source>
        <dbReference type="Proteomes" id="UP001597476"/>
    </source>
</evidence>
<accession>A0ABW5TDM6</accession>
<comment type="caution">
    <text evidence="2">The sequence shown here is derived from an EMBL/GenBank/DDBJ whole genome shotgun (WGS) entry which is preliminary data.</text>
</comment>
<dbReference type="EMBL" id="JBHULY010000034">
    <property type="protein sequence ID" value="MFD2727406.1"/>
    <property type="molecule type" value="Genomic_DNA"/>
</dbReference>
<evidence type="ECO:0000313" key="2">
    <source>
        <dbReference type="EMBL" id="MFD2727406.1"/>
    </source>
</evidence>
<dbReference type="InterPro" id="IPR029044">
    <property type="entry name" value="Nucleotide-diphossugar_trans"/>
</dbReference>
<organism evidence="2 3">
    <name type="scientific">Hyunsoonleella rubra</name>
    <dbReference type="NCBI Taxonomy" id="1737062"/>
    <lineage>
        <taxon>Bacteria</taxon>
        <taxon>Pseudomonadati</taxon>
        <taxon>Bacteroidota</taxon>
        <taxon>Flavobacteriia</taxon>
        <taxon>Flavobacteriales</taxon>
        <taxon>Flavobacteriaceae</taxon>
    </lineage>
</organism>
<dbReference type="CDD" id="cd00761">
    <property type="entry name" value="Glyco_tranf_GTA_type"/>
    <property type="match status" value="1"/>
</dbReference>
<dbReference type="RefSeq" id="WP_380293227.1">
    <property type="nucleotide sequence ID" value="NZ_JBHULY010000034.1"/>
</dbReference>
<keyword evidence="3" id="KW-1185">Reference proteome</keyword>
<dbReference type="SUPFAM" id="SSF53448">
    <property type="entry name" value="Nucleotide-diphospho-sugar transferases"/>
    <property type="match status" value="1"/>
</dbReference>
<sequence length="316" mass="36965">MDFSVSVIIPAYNCERFIEKAIRSALSQPEVFEVLVINDGSTDETLSILKKIEKSNKKVKILHHKNGVNRGRSASRNLGIKRATGNFIAFLDADDYYLENRFLSDKKLFKLKREADGVYNAVGFYFYREASEEEKRTLTLNTVSQTIEPDMLFEALISGKYSHFHINGLTVKRSVFDRTGLFNEALVVAEDTDMFWKMAITSRLETGVIDKALAIRGVHEENVFDRKDIYKGYTIKMYESLIYWSVNNGISRKRIDTLLKWIWLLKYKEHSKLLVHIKYWGFLFFKDLRLLFSTLSIKYFPVVRLRQKLFPFLFKP</sequence>
<evidence type="ECO:0000259" key="1">
    <source>
        <dbReference type="Pfam" id="PF00535"/>
    </source>
</evidence>
<feature type="domain" description="Glycosyltransferase 2-like" evidence="1">
    <location>
        <begin position="6"/>
        <end position="102"/>
    </location>
</feature>
<dbReference type="Gene3D" id="3.90.550.10">
    <property type="entry name" value="Spore Coat Polysaccharide Biosynthesis Protein SpsA, Chain A"/>
    <property type="match status" value="1"/>
</dbReference>
<dbReference type="InterPro" id="IPR050834">
    <property type="entry name" value="Glycosyltransf_2"/>
</dbReference>
<dbReference type="PANTHER" id="PTHR43685">
    <property type="entry name" value="GLYCOSYLTRANSFERASE"/>
    <property type="match status" value="1"/>
</dbReference>
<dbReference type="Proteomes" id="UP001597476">
    <property type="component" value="Unassembled WGS sequence"/>
</dbReference>
<proteinExistence type="predicted"/>
<protein>
    <submittedName>
        <fullName evidence="2">Glycosyltransferase family 2 protein</fullName>
    </submittedName>
</protein>